<dbReference type="RefSeq" id="WP_080531695.1">
    <property type="nucleotide sequence ID" value="NZ_CP012331.1"/>
</dbReference>
<evidence type="ECO:0000256" key="11">
    <source>
        <dbReference type="RuleBase" id="RU003357"/>
    </source>
</evidence>
<dbReference type="Pfam" id="PF00593">
    <property type="entry name" value="TonB_dep_Rec_b-barrel"/>
    <property type="match status" value="1"/>
</dbReference>
<evidence type="ECO:0000256" key="8">
    <source>
        <dbReference type="ARBA" id="ARBA00023136"/>
    </source>
</evidence>
<feature type="domain" description="TonB-dependent receptor-like beta-barrel" evidence="13">
    <location>
        <begin position="194"/>
        <end position="593"/>
    </location>
</feature>
<keyword evidence="3 10" id="KW-1134">Transmembrane beta strand</keyword>
<organism evidence="15 16">
    <name type="scientific">Alloalcanivorax xenomutans</name>
    <dbReference type="NCBI Taxonomy" id="1094342"/>
    <lineage>
        <taxon>Bacteria</taxon>
        <taxon>Pseudomonadati</taxon>
        <taxon>Pseudomonadota</taxon>
        <taxon>Gammaproteobacteria</taxon>
        <taxon>Oceanospirillales</taxon>
        <taxon>Alcanivoracaceae</taxon>
        <taxon>Alloalcanivorax</taxon>
    </lineage>
</organism>
<dbReference type="GO" id="GO:0015889">
    <property type="term" value="P:cobalamin transport"/>
    <property type="evidence" value="ECO:0007669"/>
    <property type="project" value="TreeGrafter"/>
</dbReference>
<evidence type="ECO:0000313" key="16">
    <source>
        <dbReference type="Proteomes" id="UP001107961"/>
    </source>
</evidence>
<name>A0A9Q3W5C8_9GAMM</name>
<dbReference type="PANTHER" id="PTHR30069">
    <property type="entry name" value="TONB-DEPENDENT OUTER MEMBRANE RECEPTOR"/>
    <property type="match status" value="1"/>
</dbReference>
<dbReference type="Proteomes" id="UP001107961">
    <property type="component" value="Unassembled WGS sequence"/>
</dbReference>
<dbReference type="PANTHER" id="PTHR30069:SF53">
    <property type="entry name" value="COLICIN I RECEPTOR-RELATED"/>
    <property type="match status" value="1"/>
</dbReference>
<feature type="domain" description="TonB-dependent receptor plug" evidence="14">
    <location>
        <begin position="63"/>
        <end position="168"/>
    </location>
</feature>
<keyword evidence="9 10" id="KW-0998">Cell outer membrane</keyword>
<dbReference type="Pfam" id="PF07715">
    <property type="entry name" value="Plug"/>
    <property type="match status" value="1"/>
</dbReference>
<reference evidence="15" key="1">
    <citation type="submission" date="2022-01" db="EMBL/GenBank/DDBJ databases">
        <authorList>
            <person name="Karlyshev A.V."/>
            <person name="Jaspars M."/>
        </authorList>
    </citation>
    <scope>NUCLEOTIDE SEQUENCE</scope>
    <source>
        <strain evidence="15">AGSA3-2</strain>
    </source>
</reference>
<keyword evidence="5 12" id="KW-0732">Signal</keyword>
<dbReference type="InterPro" id="IPR036942">
    <property type="entry name" value="Beta-barrel_TonB_sf"/>
</dbReference>
<protein>
    <submittedName>
        <fullName evidence="15">TonB-dependent receptor</fullName>
    </submittedName>
</protein>
<feature type="chain" id="PRO_5040510296" evidence="12">
    <location>
        <begin position="24"/>
        <end position="625"/>
    </location>
</feature>
<dbReference type="InterPro" id="IPR000531">
    <property type="entry name" value="Beta-barrel_TonB"/>
</dbReference>
<dbReference type="EMBL" id="JAJVKT010000005">
    <property type="protein sequence ID" value="MCE7508122.1"/>
    <property type="molecule type" value="Genomic_DNA"/>
</dbReference>
<dbReference type="InterPro" id="IPR012910">
    <property type="entry name" value="Plug_dom"/>
</dbReference>
<comment type="subcellular location">
    <subcellularLocation>
        <location evidence="1 10">Cell outer membrane</location>
        <topology evidence="1 10">Multi-pass membrane protein</topology>
    </subcellularLocation>
</comment>
<keyword evidence="8 10" id="KW-0472">Membrane</keyword>
<dbReference type="GO" id="GO:0006811">
    <property type="term" value="P:monoatomic ion transport"/>
    <property type="evidence" value="ECO:0007669"/>
    <property type="project" value="UniProtKB-KW"/>
</dbReference>
<dbReference type="Gene3D" id="2.40.170.20">
    <property type="entry name" value="TonB-dependent receptor, beta-barrel domain"/>
    <property type="match status" value="1"/>
</dbReference>
<keyword evidence="7 11" id="KW-0798">TonB box</keyword>
<evidence type="ECO:0000259" key="14">
    <source>
        <dbReference type="Pfam" id="PF07715"/>
    </source>
</evidence>
<keyword evidence="6" id="KW-0406">Ion transport</keyword>
<feature type="signal peptide" evidence="12">
    <location>
        <begin position="1"/>
        <end position="23"/>
    </location>
</feature>
<sequence length="625" mass="68830">MSRFKLTPVAAAVIGLCATASHAGESPTDPILLAQLSLPDVEPHENRLDPVVVTPSMTTQTARASLTPVAVIDEQTLREQQPLEMADILRAQPGLDIIGNGAFGKNTSVYMRGTGGSSTLLLLDGVRIRPATGGTPSWQFLPPSMIDRVEVVRGPRGSLYGSDAVGGVVQVFTPDGHGEPGAWLELGGGSFNTRSIGGGAAGEKDGTRYSMAVNRFDTDGTRLRQHGDDRGYDNTSGIVKLSHRFGERAEIGVMGFRAEGNTEFEPGTTANREDTDYLIQVGALRGELLVSDDWLMQLQVSEARDENENFTDGDLTSTFNTKTQAVNLKNHFAVNDYVELIVGGEYLRDDIESTTEYSLDNRENKAAFAQLMTTFGDLDAQASVRYDDNEAFGHKSTGGVALGYALNPHHRVRVSYGTAFRAPTFNELYYPGFGNPDLSPEKSENKEVGIRGQYGRGFWDLSVFQNDVEDLIASELRDGKYLPYNVNEARIRGAELQTGLDLDQWRLAMAVTVLDPKDEETDELLQRRNRKSVRFDVDRDFGSVSLGGSAVFQDHRYNDAAATQRLPGYGLLDLRASWRFAPDWTTRVSVKNVFDKEYATARNYSGWHYLNAGRTVFVSVRYDIR</sequence>
<evidence type="ECO:0000313" key="15">
    <source>
        <dbReference type="EMBL" id="MCE7508122.1"/>
    </source>
</evidence>
<evidence type="ECO:0000256" key="1">
    <source>
        <dbReference type="ARBA" id="ARBA00004571"/>
    </source>
</evidence>
<dbReference type="InterPro" id="IPR037066">
    <property type="entry name" value="Plug_dom_sf"/>
</dbReference>
<keyword evidence="16" id="KW-1185">Reference proteome</keyword>
<evidence type="ECO:0000256" key="6">
    <source>
        <dbReference type="ARBA" id="ARBA00023065"/>
    </source>
</evidence>
<dbReference type="GO" id="GO:0009279">
    <property type="term" value="C:cell outer membrane"/>
    <property type="evidence" value="ECO:0007669"/>
    <property type="project" value="UniProtKB-SubCell"/>
</dbReference>
<keyword evidence="4 10" id="KW-0812">Transmembrane</keyword>
<evidence type="ECO:0000256" key="2">
    <source>
        <dbReference type="ARBA" id="ARBA00022448"/>
    </source>
</evidence>
<evidence type="ECO:0000256" key="10">
    <source>
        <dbReference type="PROSITE-ProRule" id="PRU01360"/>
    </source>
</evidence>
<evidence type="ECO:0000256" key="3">
    <source>
        <dbReference type="ARBA" id="ARBA00022452"/>
    </source>
</evidence>
<proteinExistence type="inferred from homology"/>
<evidence type="ECO:0000256" key="9">
    <source>
        <dbReference type="ARBA" id="ARBA00023237"/>
    </source>
</evidence>
<keyword evidence="2 10" id="KW-0813">Transport</keyword>
<evidence type="ECO:0000256" key="7">
    <source>
        <dbReference type="ARBA" id="ARBA00023077"/>
    </source>
</evidence>
<evidence type="ECO:0000256" key="5">
    <source>
        <dbReference type="ARBA" id="ARBA00022729"/>
    </source>
</evidence>
<comment type="similarity">
    <text evidence="10 11">Belongs to the TonB-dependent receptor family.</text>
</comment>
<evidence type="ECO:0000256" key="4">
    <source>
        <dbReference type="ARBA" id="ARBA00022692"/>
    </source>
</evidence>
<accession>A0A9Q3W5C8</accession>
<keyword evidence="15" id="KW-0675">Receptor</keyword>
<dbReference type="PROSITE" id="PS52016">
    <property type="entry name" value="TONB_DEPENDENT_REC_3"/>
    <property type="match status" value="1"/>
</dbReference>
<dbReference type="SUPFAM" id="SSF56935">
    <property type="entry name" value="Porins"/>
    <property type="match status" value="1"/>
</dbReference>
<evidence type="ECO:0000259" key="13">
    <source>
        <dbReference type="Pfam" id="PF00593"/>
    </source>
</evidence>
<dbReference type="CDD" id="cd01347">
    <property type="entry name" value="ligand_gated_channel"/>
    <property type="match status" value="1"/>
</dbReference>
<dbReference type="InterPro" id="IPR039426">
    <property type="entry name" value="TonB-dep_rcpt-like"/>
</dbReference>
<comment type="caution">
    <text evidence="15">The sequence shown here is derived from an EMBL/GenBank/DDBJ whole genome shotgun (WGS) entry which is preliminary data.</text>
</comment>
<dbReference type="Gene3D" id="2.170.130.10">
    <property type="entry name" value="TonB-dependent receptor, plug domain"/>
    <property type="match status" value="1"/>
</dbReference>
<gene>
    <name evidence="15" type="ORF">LZG35_05695</name>
</gene>
<dbReference type="AlphaFoldDB" id="A0A9Q3W5C8"/>
<evidence type="ECO:0000256" key="12">
    <source>
        <dbReference type="SAM" id="SignalP"/>
    </source>
</evidence>